<gene>
    <name evidence="2" type="ORF">SAMN02745887_00213</name>
</gene>
<dbReference type="SUPFAM" id="SSF141868">
    <property type="entry name" value="EAL domain-like"/>
    <property type="match status" value="1"/>
</dbReference>
<name>A0A1K2H419_9NEIS</name>
<dbReference type="Gene3D" id="3.20.20.450">
    <property type="entry name" value="EAL domain"/>
    <property type="match status" value="1"/>
</dbReference>
<dbReference type="PANTHER" id="PTHR33121:SF76">
    <property type="entry name" value="SIGNALING PROTEIN"/>
    <property type="match status" value="1"/>
</dbReference>
<dbReference type="GO" id="GO:0071111">
    <property type="term" value="F:cyclic-guanylate-specific phosphodiesterase activity"/>
    <property type="evidence" value="ECO:0007669"/>
    <property type="project" value="InterPro"/>
</dbReference>
<evidence type="ECO:0000259" key="1">
    <source>
        <dbReference type="PROSITE" id="PS50883"/>
    </source>
</evidence>
<dbReference type="PANTHER" id="PTHR33121">
    <property type="entry name" value="CYCLIC DI-GMP PHOSPHODIESTERASE PDEF"/>
    <property type="match status" value="1"/>
</dbReference>
<evidence type="ECO:0000313" key="2">
    <source>
        <dbReference type="EMBL" id="SFZ70461.1"/>
    </source>
</evidence>
<dbReference type="InterPro" id="IPR050706">
    <property type="entry name" value="Cyclic-di-GMP_PDE-like"/>
</dbReference>
<dbReference type="CDD" id="cd01948">
    <property type="entry name" value="EAL"/>
    <property type="match status" value="1"/>
</dbReference>
<dbReference type="AlphaFoldDB" id="A0A1K2H419"/>
<dbReference type="STRING" id="1121279.SAMN02745887_00213"/>
<dbReference type="InterPro" id="IPR001633">
    <property type="entry name" value="EAL_dom"/>
</dbReference>
<dbReference type="InterPro" id="IPR035919">
    <property type="entry name" value="EAL_sf"/>
</dbReference>
<reference evidence="2 3" key="1">
    <citation type="submission" date="2016-11" db="EMBL/GenBank/DDBJ databases">
        <authorList>
            <person name="Jaros S."/>
            <person name="Januszkiewicz K."/>
            <person name="Wedrychowicz H."/>
        </authorList>
    </citation>
    <scope>NUCLEOTIDE SEQUENCE [LARGE SCALE GENOMIC DNA]</scope>
    <source>
        <strain evidence="2 3">DSM 18899</strain>
    </source>
</reference>
<sequence length="257" mass="28824">MFAPISDRQAAIHPVRIAPTVLIDLMRAQRYGVEYQPIVELRSGEIVAYEALARFYAADGQALAPKPVFDALHHSPLSLYQVEFDMKRLQLEHAPADEALFVNLDPDAYAVTADEPEEPLLNLLRQRAGLVVEIIENSDVSDAHLSQRLAHSFAAHGIRLALDDIGAPNSMISLEVMMEVDWFKFDRSWLARARDSKSRAALVHLIAFAQECGCRVILEGIERQEDLELAQALGVDCVQGFLYRKQFRSVAKARCAW</sequence>
<dbReference type="EMBL" id="FPKR01000001">
    <property type="protein sequence ID" value="SFZ70461.1"/>
    <property type="molecule type" value="Genomic_DNA"/>
</dbReference>
<dbReference type="PROSITE" id="PS50883">
    <property type="entry name" value="EAL"/>
    <property type="match status" value="1"/>
</dbReference>
<feature type="domain" description="EAL" evidence="1">
    <location>
        <begin position="14"/>
        <end position="257"/>
    </location>
</feature>
<accession>A0A1K2H419</accession>
<dbReference type="Pfam" id="PF00563">
    <property type="entry name" value="EAL"/>
    <property type="match status" value="1"/>
</dbReference>
<keyword evidence="3" id="KW-1185">Reference proteome</keyword>
<organism evidence="2 3">
    <name type="scientific">Chitinimonas taiwanensis DSM 18899</name>
    <dbReference type="NCBI Taxonomy" id="1121279"/>
    <lineage>
        <taxon>Bacteria</taxon>
        <taxon>Pseudomonadati</taxon>
        <taxon>Pseudomonadota</taxon>
        <taxon>Betaproteobacteria</taxon>
        <taxon>Neisseriales</taxon>
        <taxon>Chitinibacteraceae</taxon>
        <taxon>Chitinimonas</taxon>
    </lineage>
</organism>
<proteinExistence type="predicted"/>
<dbReference type="RefSeq" id="WP_072426760.1">
    <property type="nucleotide sequence ID" value="NZ_FPKR01000001.1"/>
</dbReference>
<evidence type="ECO:0000313" key="3">
    <source>
        <dbReference type="Proteomes" id="UP000186513"/>
    </source>
</evidence>
<dbReference type="Proteomes" id="UP000186513">
    <property type="component" value="Unassembled WGS sequence"/>
</dbReference>
<dbReference type="SMART" id="SM00052">
    <property type="entry name" value="EAL"/>
    <property type="match status" value="1"/>
</dbReference>
<protein>
    <submittedName>
        <fullName evidence="2">EAL domain, c-di-GMP-specific phosphodiesterase class I (Or its enzymatically inactive variant)</fullName>
    </submittedName>
</protein>